<comment type="caution">
    <text evidence="3">The sequence shown here is derived from an EMBL/GenBank/DDBJ whole genome shotgun (WGS) entry which is preliminary data.</text>
</comment>
<dbReference type="PANTHER" id="PTHR34220:SF7">
    <property type="entry name" value="SENSOR HISTIDINE KINASE YPDA"/>
    <property type="match status" value="1"/>
</dbReference>
<proteinExistence type="predicted"/>
<dbReference type="InterPro" id="IPR050640">
    <property type="entry name" value="Bact_2-comp_sensor_kinase"/>
</dbReference>
<keyword evidence="3" id="KW-0418">Kinase</keyword>
<organism evidence="3 4">
    <name type="scientific">Indibacter alkaliphilus (strain CCUG 57479 / KCTC 22604 / LW1)</name>
    <dbReference type="NCBI Taxonomy" id="1189612"/>
    <lineage>
        <taxon>Bacteria</taxon>
        <taxon>Pseudomonadati</taxon>
        <taxon>Bacteroidota</taxon>
        <taxon>Cytophagia</taxon>
        <taxon>Cytophagales</taxon>
        <taxon>Cyclobacteriaceae</taxon>
    </lineage>
</organism>
<name>S2DHF1_INDAL</name>
<dbReference type="GO" id="GO:0000155">
    <property type="term" value="F:phosphorelay sensor kinase activity"/>
    <property type="evidence" value="ECO:0007669"/>
    <property type="project" value="InterPro"/>
</dbReference>
<keyword evidence="1" id="KW-0812">Transmembrane</keyword>
<accession>S2DHF1</accession>
<keyword evidence="4" id="KW-1185">Reference proteome</keyword>
<dbReference type="Proteomes" id="UP000006073">
    <property type="component" value="Unassembled WGS sequence"/>
</dbReference>
<keyword evidence="1" id="KW-1133">Transmembrane helix</keyword>
<dbReference type="GO" id="GO:0016020">
    <property type="term" value="C:membrane"/>
    <property type="evidence" value="ECO:0007669"/>
    <property type="project" value="InterPro"/>
</dbReference>
<feature type="transmembrane region" description="Helical" evidence="1">
    <location>
        <begin position="44"/>
        <end position="62"/>
    </location>
</feature>
<evidence type="ECO:0000256" key="1">
    <source>
        <dbReference type="SAM" id="Phobius"/>
    </source>
</evidence>
<evidence type="ECO:0000313" key="3">
    <source>
        <dbReference type="EMBL" id="EOZ98424.1"/>
    </source>
</evidence>
<feature type="transmembrane region" description="Helical" evidence="1">
    <location>
        <begin position="83"/>
        <end position="108"/>
    </location>
</feature>
<dbReference type="STRING" id="1189612.A33Q_1078"/>
<dbReference type="EMBL" id="ALWO02000023">
    <property type="protein sequence ID" value="EOZ98424.1"/>
    <property type="molecule type" value="Genomic_DNA"/>
</dbReference>
<dbReference type="InterPro" id="IPR010559">
    <property type="entry name" value="Sig_transdc_His_kin_internal"/>
</dbReference>
<dbReference type="Pfam" id="PF06580">
    <property type="entry name" value="His_kinase"/>
    <property type="match status" value="1"/>
</dbReference>
<evidence type="ECO:0000313" key="4">
    <source>
        <dbReference type="Proteomes" id="UP000006073"/>
    </source>
</evidence>
<gene>
    <name evidence="3" type="ORF">A33Q_1078</name>
</gene>
<feature type="transmembrane region" description="Helical" evidence="1">
    <location>
        <begin position="128"/>
        <end position="145"/>
    </location>
</feature>
<dbReference type="PANTHER" id="PTHR34220">
    <property type="entry name" value="SENSOR HISTIDINE KINASE YPDA"/>
    <property type="match status" value="1"/>
</dbReference>
<dbReference type="InterPro" id="IPR036890">
    <property type="entry name" value="HATPase_C_sf"/>
</dbReference>
<evidence type="ECO:0000259" key="2">
    <source>
        <dbReference type="Pfam" id="PF06580"/>
    </source>
</evidence>
<keyword evidence="1" id="KW-0472">Membrane</keyword>
<dbReference type="AlphaFoldDB" id="S2DHF1"/>
<dbReference type="SUPFAM" id="SSF55874">
    <property type="entry name" value="ATPase domain of HSP90 chaperone/DNA topoisomerase II/histidine kinase"/>
    <property type="match status" value="1"/>
</dbReference>
<protein>
    <submittedName>
        <fullName evidence="3">Sensor histidine kinase</fullName>
    </submittedName>
</protein>
<reference evidence="3 4" key="1">
    <citation type="journal article" date="2013" name="Genome Announc.">
        <title>Draft Genome Sequence of Indibacter alkaliphilus Strain LW1T, Isolated from Lonar Lake, a Haloalkaline Lake in the Buldana District of Maharashtra, India.</title>
        <authorList>
            <person name="Singh A."/>
            <person name="Kumar Jangir P."/>
            <person name="Sharma R."/>
            <person name="Singh A."/>
            <person name="Kumar Pinnaka A."/>
            <person name="Shivaji S."/>
        </authorList>
    </citation>
    <scope>NUCLEOTIDE SEQUENCE [LARGE SCALE GENOMIC DNA]</scope>
    <source>
        <strain evidence="4">CCUG 57479 / KCTC 22604 / LW1</strain>
    </source>
</reference>
<feature type="domain" description="Signal transduction histidine kinase internal region" evidence="2">
    <location>
        <begin position="166"/>
        <end position="244"/>
    </location>
</feature>
<sequence>MIMKQRISKNQIYWLCQVLGWFSLVLVETINYTFVLVGSFQWEYVSAFGIQALYGLLVTHFYKKFFIRKSTFERPIRAIWVKGLADTFNISLIITLIIIGPSIIQSWYLMTDQILAVSIEILGRILNQGRYIVVWIIIYYMYKILERNRSILQEKLEMESLLTSTELELLKTQLNPHFLFNALNSIKALVLIDGHLAKDAIIKLSELLQFSLRYEKSPLIKMSEEIYKVEKYLELEKIRFGSRLSYEIEVARDAQGLEVPPALVLTLTENAIKHGITQLPDGGQIKIKVESRENTLLIQVINSGRLKGENLKGIGLKNIRGRLVHLFGKTANLHLQNHLENSVLTTISYPIHAQS</sequence>
<keyword evidence="3" id="KW-0808">Transferase</keyword>
<dbReference type="Gene3D" id="3.30.565.10">
    <property type="entry name" value="Histidine kinase-like ATPase, C-terminal domain"/>
    <property type="match status" value="1"/>
</dbReference>
<feature type="transmembrane region" description="Helical" evidence="1">
    <location>
        <begin position="12"/>
        <end position="32"/>
    </location>
</feature>
<dbReference type="eggNOG" id="COG2972">
    <property type="taxonomic scope" value="Bacteria"/>
</dbReference>